<evidence type="ECO:0000313" key="5">
    <source>
        <dbReference type="Proteomes" id="UP000515240"/>
    </source>
</evidence>
<dbReference type="AlphaFoldDB" id="A0A7G5EIC9"/>
<sequence length="434" mass="45021">MKSKLRFLSLLLFSLIALPMIPAYAQKVLMLSTTETAVDGINILNNMQNEFSNAGATVTREDILGQSGSVIPATFLDSQAQPYDLVIVATVYNAVDAGNWTAIQNAVQGRSANAFLLFTDSCCQPSANLAPALNLLNSASGLTMGLSPLAGRVNTPLNTSSAYQGSFTNLPFFEGNAFQYWTQVPADNTLYYDPNQAIPVPVSTDNRAYGVFFPIAQSFNGAGACLFGVSDTSGFDANSYPINQGKVGISFLNSVKSGGACGLAGQVSKEFSPSTVNPNKTSTLTISIANTLQPPASVSDLYVQDQLPAPLSLVSVTANTCGGSLATSSNSLTLTGGNLPAAGCSITAIVRWAEATCTSASVTNTITPGTEASGGQFSTSLGQVNIPATADLACAEAPIPATPTPVPTVGEWSLFTLTSLLGVAGFFATRRRKI</sequence>
<evidence type="ECO:0000259" key="2">
    <source>
        <dbReference type="Pfam" id="PF18203"/>
    </source>
</evidence>
<dbReference type="EMBL" id="CP058554">
    <property type="protein sequence ID" value="QMV73754.1"/>
    <property type="molecule type" value="Genomic_DNA"/>
</dbReference>
<accession>A0A7G5EIC9</accession>
<feature type="signal peptide" evidence="1">
    <location>
        <begin position="1"/>
        <end position="25"/>
    </location>
</feature>
<organism evidence="4 5">
    <name type="scientific">Comamonas piscis</name>
    <dbReference type="NCBI Taxonomy" id="1562974"/>
    <lineage>
        <taxon>Bacteria</taxon>
        <taxon>Pseudomonadati</taxon>
        <taxon>Pseudomonadota</taxon>
        <taxon>Betaproteobacteria</taxon>
        <taxon>Burkholderiales</taxon>
        <taxon>Comamonadaceae</taxon>
        <taxon>Comamonas</taxon>
    </lineage>
</organism>
<keyword evidence="1" id="KW-0732">Signal</keyword>
<protein>
    <submittedName>
        <fullName evidence="4">IPTL-CTERM sorting domain-containing protein</fullName>
    </submittedName>
</protein>
<evidence type="ECO:0000313" key="4">
    <source>
        <dbReference type="EMBL" id="QMV73754.1"/>
    </source>
</evidence>
<dbReference type="KEGG" id="cpis:HS961_13460"/>
<evidence type="ECO:0000259" key="3">
    <source>
        <dbReference type="Pfam" id="PF25564"/>
    </source>
</evidence>
<name>A0A7G5EIC9_9BURK</name>
<evidence type="ECO:0000256" key="1">
    <source>
        <dbReference type="SAM" id="SignalP"/>
    </source>
</evidence>
<dbReference type="RefSeq" id="WP_182322741.1">
    <property type="nucleotide sequence ID" value="NZ_CP058554.1"/>
</dbReference>
<dbReference type="InterPro" id="IPR057693">
    <property type="entry name" value="DUF7933"/>
</dbReference>
<dbReference type="Pfam" id="PF18203">
    <property type="entry name" value="IPTL-CTERM"/>
    <property type="match status" value="1"/>
</dbReference>
<feature type="chain" id="PRO_5028940756" evidence="1">
    <location>
        <begin position="26"/>
        <end position="434"/>
    </location>
</feature>
<dbReference type="Pfam" id="PF25564">
    <property type="entry name" value="DUF7933"/>
    <property type="match status" value="1"/>
</dbReference>
<gene>
    <name evidence="4" type="ORF">HS961_13460</name>
</gene>
<reference evidence="4 5" key="1">
    <citation type="journal article" date="2020" name="G3 (Bethesda)">
        <title>CeMbio - The Caenorhabditis elegans Microbiome Resource.</title>
        <authorList>
            <person name="Dirksen P."/>
            <person name="Assie A."/>
            <person name="Zimmermann J."/>
            <person name="Zhang F."/>
            <person name="Tietje A.M."/>
            <person name="Marsh S.A."/>
            <person name="Felix M.A."/>
            <person name="Shapira M."/>
            <person name="Kaleta C."/>
            <person name="Schulenburg H."/>
            <person name="Samuel B."/>
        </authorList>
    </citation>
    <scope>NUCLEOTIDE SEQUENCE [LARGE SCALE GENOMIC DNA]</scope>
    <source>
        <strain evidence="4 5">BIGb0172</strain>
    </source>
</reference>
<feature type="domain" description="IPTL-CTERM protein sorting" evidence="2">
    <location>
        <begin position="404"/>
        <end position="431"/>
    </location>
</feature>
<proteinExistence type="predicted"/>
<dbReference type="InterPro" id="IPR026442">
    <property type="entry name" value="IPTL_CTERM"/>
</dbReference>
<dbReference type="NCBIfam" id="TIGR04174">
    <property type="entry name" value="IPTL_CTERM"/>
    <property type="match status" value="1"/>
</dbReference>
<dbReference type="Proteomes" id="UP000515240">
    <property type="component" value="Chromosome"/>
</dbReference>
<feature type="domain" description="DUF7933" evidence="3">
    <location>
        <begin position="267"/>
        <end position="393"/>
    </location>
</feature>
<keyword evidence="5" id="KW-1185">Reference proteome</keyword>